<evidence type="ECO:0000256" key="1">
    <source>
        <dbReference type="SAM" id="MobiDB-lite"/>
    </source>
</evidence>
<proteinExistence type="predicted"/>
<dbReference type="Proteomes" id="UP001419268">
    <property type="component" value="Unassembled WGS sequence"/>
</dbReference>
<organism evidence="2 3">
    <name type="scientific">Stephania cephalantha</name>
    <dbReference type="NCBI Taxonomy" id="152367"/>
    <lineage>
        <taxon>Eukaryota</taxon>
        <taxon>Viridiplantae</taxon>
        <taxon>Streptophyta</taxon>
        <taxon>Embryophyta</taxon>
        <taxon>Tracheophyta</taxon>
        <taxon>Spermatophyta</taxon>
        <taxon>Magnoliopsida</taxon>
        <taxon>Ranunculales</taxon>
        <taxon>Menispermaceae</taxon>
        <taxon>Menispermoideae</taxon>
        <taxon>Cissampelideae</taxon>
        <taxon>Stephania</taxon>
    </lineage>
</organism>
<feature type="region of interest" description="Disordered" evidence="1">
    <location>
        <begin position="1"/>
        <end position="24"/>
    </location>
</feature>
<feature type="compositionally biased region" description="Basic and acidic residues" evidence="1">
    <location>
        <begin position="14"/>
        <end position="24"/>
    </location>
</feature>
<evidence type="ECO:0000313" key="2">
    <source>
        <dbReference type="EMBL" id="KAK9156925.1"/>
    </source>
</evidence>
<feature type="region of interest" description="Disordered" evidence="1">
    <location>
        <begin position="142"/>
        <end position="187"/>
    </location>
</feature>
<accession>A0AAP0PVU2</accession>
<comment type="caution">
    <text evidence="2">The sequence shown here is derived from an EMBL/GenBank/DDBJ whole genome shotgun (WGS) entry which is preliminary data.</text>
</comment>
<gene>
    <name evidence="2" type="ORF">Scep_003499</name>
</gene>
<evidence type="ECO:0000313" key="3">
    <source>
        <dbReference type="Proteomes" id="UP001419268"/>
    </source>
</evidence>
<dbReference type="PANTHER" id="PTHR35722:SF1">
    <property type="entry name" value="MAL D 1-ASSOCIATED PROTEIN"/>
    <property type="match status" value="1"/>
</dbReference>
<feature type="compositionally biased region" description="Acidic residues" evidence="1">
    <location>
        <begin position="176"/>
        <end position="187"/>
    </location>
</feature>
<dbReference type="InterPro" id="IPR053346">
    <property type="entry name" value="Fra_a_1-associated"/>
</dbReference>
<feature type="region of interest" description="Disordered" evidence="1">
    <location>
        <begin position="75"/>
        <end position="96"/>
    </location>
</feature>
<feature type="compositionally biased region" description="Basic and acidic residues" evidence="1">
    <location>
        <begin position="161"/>
        <end position="174"/>
    </location>
</feature>
<dbReference type="PANTHER" id="PTHR35722">
    <property type="entry name" value="MAL D 1-ASSOCIATED PROTEIN"/>
    <property type="match status" value="1"/>
</dbReference>
<sequence>MVWVWRDEDEDEGVKDVNPRSDGGDRCSNQRIVKFDCRTEEAEPGRFVRKCEKTEQILRSCVGRPVEVVKSETEFTEEDVTNGVTRGPLPLVNAPASEPFSFPGLRSDIDAIEKNISDGFSNFFEAAEEMMSGFSRVFGAPHYSERKSSPPFRRQIPIDGQQERDALRRGRNDQSDYSELDGEVTDV</sequence>
<name>A0AAP0PVU2_9MAGN</name>
<keyword evidence="3" id="KW-1185">Reference proteome</keyword>
<dbReference type="AlphaFoldDB" id="A0AAP0PVU2"/>
<reference evidence="2 3" key="1">
    <citation type="submission" date="2024-01" db="EMBL/GenBank/DDBJ databases">
        <title>Genome assemblies of Stephania.</title>
        <authorList>
            <person name="Yang L."/>
        </authorList>
    </citation>
    <scope>NUCLEOTIDE SEQUENCE [LARGE SCALE GENOMIC DNA]</scope>
    <source>
        <strain evidence="2">JXDWG</strain>
        <tissue evidence="2">Leaf</tissue>
    </source>
</reference>
<evidence type="ECO:0008006" key="4">
    <source>
        <dbReference type="Google" id="ProtNLM"/>
    </source>
</evidence>
<protein>
    <recommendedName>
        <fullName evidence="4">Mal d 1-associated protein</fullName>
    </recommendedName>
</protein>
<dbReference type="EMBL" id="JBBNAG010000002">
    <property type="protein sequence ID" value="KAK9156925.1"/>
    <property type="molecule type" value="Genomic_DNA"/>
</dbReference>